<dbReference type="PANTHER" id="PTHR12378:SF80">
    <property type="entry name" value="IP06716P-RELATED"/>
    <property type="match status" value="1"/>
</dbReference>
<feature type="region of interest" description="Disordered" evidence="4">
    <location>
        <begin position="153"/>
        <end position="184"/>
    </location>
</feature>
<sequence>MSDYPVLLNVYDMYWIKQYTFPVGLGVFHSGVVVHGKEYAFGGHPYNWSGIFQMNPKSPEVLGEEFKFRETIEIGTTNLIPSEVEVLLRRMGNSYQGRSYHLIDKNCNHFTSEFCQALCNKSIPGWVNRLASVGSYLPFLLKCLPKEWIRPEPYSPVGSPGYESRPFDDLSTLDEDSQCKSKHS</sequence>
<keyword evidence="7" id="KW-1185">Reference proteome</keyword>
<dbReference type="PANTHER" id="PTHR12378">
    <property type="entry name" value="DESUMOYLATING ISOPEPTIDASE"/>
    <property type="match status" value="1"/>
</dbReference>
<evidence type="ECO:0000256" key="3">
    <source>
        <dbReference type="ARBA" id="ARBA00022801"/>
    </source>
</evidence>
<proteinExistence type="inferred from homology"/>
<dbReference type="SMART" id="SM01179">
    <property type="entry name" value="DUF862"/>
    <property type="match status" value="1"/>
</dbReference>
<comment type="caution">
    <text evidence="6">The sequence shown here is derived from an EMBL/GenBank/DDBJ whole genome shotgun (WGS) entry which is preliminary data.</text>
</comment>
<accession>A0A2B4S8J5</accession>
<name>A0A2B4S8J5_STYPI</name>
<dbReference type="GO" id="GO:0016579">
    <property type="term" value="P:protein deubiquitination"/>
    <property type="evidence" value="ECO:0007669"/>
    <property type="project" value="TreeGrafter"/>
</dbReference>
<gene>
    <name evidence="6" type="primary">desi2</name>
    <name evidence="6" type="ORF">AWC38_SpisGene9944</name>
</gene>
<dbReference type="Gene3D" id="3.90.1720.30">
    <property type="entry name" value="PPPDE domains"/>
    <property type="match status" value="1"/>
</dbReference>
<dbReference type="EMBL" id="LSMT01000151">
    <property type="protein sequence ID" value="PFX25409.1"/>
    <property type="molecule type" value="Genomic_DNA"/>
</dbReference>
<dbReference type="AlphaFoldDB" id="A0A2B4S8J5"/>
<evidence type="ECO:0000256" key="1">
    <source>
        <dbReference type="ARBA" id="ARBA00008140"/>
    </source>
</evidence>
<dbReference type="Proteomes" id="UP000225706">
    <property type="component" value="Unassembled WGS sequence"/>
</dbReference>
<keyword evidence="2" id="KW-0645">Protease</keyword>
<dbReference type="OrthoDB" id="412286at2759"/>
<dbReference type="InterPro" id="IPR042266">
    <property type="entry name" value="PPPDE_sf"/>
</dbReference>
<dbReference type="STRING" id="50429.A0A2B4S8J5"/>
<protein>
    <submittedName>
        <fullName evidence="6">Desumoylating isopeptidase 2</fullName>
    </submittedName>
</protein>
<evidence type="ECO:0000256" key="4">
    <source>
        <dbReference type="SAM" id="MobiDB-lite"/>
    </source>
</evidence>
<evidence type="ECO:0000313" key="6">
    <source>
        <dbReference type="EMBL" id="PFX25409.1"/>
    </source>
</evidence>
<evidence type="ECO:0000313" key="7">
    <source>
        <dbReference type="Proteomes" id="UP000225706"/>
    </source>
</evidence>
<keyword evidence="3" id="KW-0378">Hydrolase</keyword>
<evidence type="ECO:0000259" key="5">
    <source>
        <dbReference type="PROSITE" id="PS51858"/>
    </source>
</evidence>
<reference evidence="7" key="1">
    <citation type="journal article" date="2017" name="bioRxiv">
        <title>Comparative analysis of the genomes of Stylophora pistillata and Acropora digitifera provides evidence for extensive differences between species of corals.</title>
        <authorList>
            <person name="Voolstra C.R."/>
            <person name="Li Y."/>
            <person name="Liew Y.J."/>
            <person name="Baumgarten S."/>
            <person name="Zoccola D."/>
            <person name="Flot J.-F."/>
            <person name="Tambutte S."/>
            <person name="Allemand D."/>
            <person name="Aranda M."/>
        </authorList>
    </citation>
    <scope>NUCLEOTIDE SEQUENCE [LARGE SCALE GENOMIC DNA]</scope>
</reference>
<dbReference type="GO" id="GO:0006508">
    <property type="term" value="P:proteolysis"/>
    <property type="evidence" value="ECO:0007669"/>
    <property type="project" value="UniProtKB-KW"/>
</dbReference>
<dbReference type="PROSITE" id="PS51858">
    <property type="entry name" value="PPPDE"/>
    <property type="match status" value="1"/>
</dbReference>
<dbReference type="Pfam" id="PF05903">
    <property type="entry name" value="Peptidase_C97"/>
    <property type="match status" value="1"/>
</dbReference>
<evidence type="ECO:0000256" key="2">
    <source>
        <dbReference type="ARBA" id="ARBA00022670"/>
    </source>
</evidence>
<dbReference type="GO" id="GO:0101005">
    <property type="term" value="F:deubiquitinase activity"/>
    <property type="evidence" value="ECO:0007669"/>
    <property type="project" value="TreeGrafter"/>
</dbReference>
<organism evidence="6 7">
    <name type="scientific">Stylophora pistillata</name>
    <name type="common">Smooth cauliflower coral</name>
    <dbReference type="NCBI Taxonomy" id="50429"/>
    <lineage>
        <taxon>Eukaryota</taxon>
        <taxon>Metazoa</taxon>
        <taxon>Cnidaria</taxon>
        <taxon>Anthozoa</taxon>
        <taxon>Hexacorallia</taxon>
        <taxon>Scleractinia</taxon>
        <taxon>Astrocoeniina</taxon>
        <taxon>Pocilloporidae</taxon>
        <taxon>Stylophora</taxon>
    </lineage>
</organism>
<feature type="domain" description="PPPDE" evidence="5">
    <location>
        <begin position="4"/>
        <end position="148"/>
    </location>
</feature>
<dbReference type="InterPro" id="IPR008580">
    <property type="entry name" value="PPPDE_dom"/>
</dbReference>
<comment type="similarity">
    <text evidence="1">Belongs to the DeSI family.</text>
</comment>